<gene>
    <name evidence="1" type="ORF">H9982_01815</name>
</gene>
<dbReference type="Proteomes" id="UP000824246">
    <property type="component" value="Unassembled WGS sequence"/>
</dbReference>
<sequence length="179" mass="20445">MTDFITRRRISQEWERKRKADFVVYSQARSIVVLADAADVPVLHDMARQWDIEGKKVTWVIRTVARPSIESPLPGTTLYICRRCMGWLPLPSKREIEQFDTIEADVLIDLSPKHPAMQFLAARSGARMKIGVVDTMQRNVPYDLAIRCNDNPGVVLLLQNMLFYWGKIGGDTPDDKENA</sequence>
<dbReference type="AlphaFoldDB" id="A0A9D1VQV5"/>
<comment type="caution">
    <text evidence="1">The sequence shown here is derived from an EMBL/GenBank/DDBJ whole genome shotgun (WGS) entry which is preliminary data.</text>
</comment>
<dbReference type="InterPro" id="IPR054207">
    <property type="entry name" value="DUF6913"/>
</dbReference>
<dbReference type="Pfam" id="PF21857">
    <property type="entry name" value="DUF6913"/>
    <property type="match status" value="1"/>
</dbReference>
<proteinExistence type="predicted"/>
<name>A0A9D1VQV5_9BACT</name>
<accession>A0A9D1VQV5</accession>
<evidence type="ECO:0000313" key="1">
    <source>
        <dbReference type="EMBL" id="HIX44937.1"/>
    </source>
</evidence>
<reference evidence="1" key="1">
    <citation type="journal article" date="2021" name="PeerJ">
        <title>Extensive microbial diversity within the chicken gut microbiome revealed by metagenomics and culture.</title>
        <authorList>
            <person name="Gilroy R."/>
            <person name="Ravi A."/>
            <person name="Getino M."/>
            <person name="Pursley I."/>
            <person name="Horton D.L."/>
            <person name="Alikhan N.F."/>
            <person name="Baker D."/>
            <person name="Gharbi K."/>
            <person name="Hall N."/>
            <person name="Watson M."/>
            <person name="Adriaenssens E.M."/>
            <person name="Foster-Nyarko E."/>
            <person name="Jarju S."/>
            <person name="Secka A."/>
            <person name="Antonio M."/>
            <person name="Oren A."/>
            <person name="Chaudhuri R.R."/>
            <person name="La Ragione R."/>
            <person name="Hildebrand F."/>
            <person name="Pallen M.J."/>
        </authorList>
    </citation>
    <scope>NUCLEOTIDE SEQUENCE</scope>
    <source>
        <strain evidence="1">ChiHjej12B11-16260</strain>
    </source>
</reference>
<organism evidence="1 2">
    <name type="scientific">Candidatus Barnesiella excrementipullorum</name>
    <dbReference type="NCBI Taxonomy" id="2838479"/>
    <lineage>
        <taxon>Bacteria</taxon>
        <taxon>Pseudomonadati</taxon>
        <taxon>Bacteroidota</taxon>
        <taxon>Bacteroidia</taxon>
        <taxon>Bacteroidales</taxon>
        <taxon>Barnesiellaceae</taxon>
        <taxon>Barnesiella</taxon>
    </lineage>
</organism>
<protein>
    <submittedName>
        <fullName evidence="1">Uncharacterized protein</fullName>
    </submittedName>
</protein>
<evidence type="ECO:0000313" key="2">
    <source>
        <dbReference type="Proteomes" id="UP000824246"/>
    </source>
</evidence>
<reference evidence="1" key="2">
    <citation type="submission" date="2021-04" db="EMBL/GenBank/DDBJ databases">
        <authorList>
            <person name="Gilroy R."/>
        </authorList>
    </citation>
    <scope>NUCLEOTIDE SEQUENCE</scope>
    <source>
        <strain evidence="1">ChiHjej12B11-16260</strain>
    </source>
</reference>
<dbReference type="EMBL" id="DXFB01000046">
    <property type="protein sequence ID" value="HIX44937.1"/>
    <property type="molecule type" value="Genomic_DNA"/>
</dbReference>